<protein>
    <submittedName>
        <fullName evidence="1">Uncharacterized protein</fullName>
    </submittedName>
</protein>
<proteinExistence type="predicted"/>
<gene>
    <name evidence="1" type="ORF">XM38_043440</name>
</gene>
<reference evidence="1 2" key="1">
    <citation type="journal article" date="2016" name="Biochim. Biophys. Acta">
        <title>Characterization of red-shifted phycobilisomes isolated from the chlorophyll f-containing cyanobacterium Halomicronema hongdechloris.</title>
        <authorList>
            <person name="Li Y."/>
            <person name="Lin Y."/>
            <person name="Garvey C.J."/>
            <person name="Birch D."/>
            <person name="Corkery R.W."/>
            <person name="Loughlin P.C."/>
            <person name="Scheer H."/>
            <person name="Willows R.D."/>
            <person name="Chen M."/>
        </authorList>
    </citation>
    <scope>NUCLEOTIDE SEQUENCE [LARGE SCALE GENOMIC DNA]</scope>
    <source>
        <strain evidence="1 2">C2206</strain>
    </source>
</reference>
<dbReference type="OrthoDB" id="532149at2"/>
<keyword evidence="2" id="KW-1185">Reference proteome</keyword>
<dbReference type="KEGG" id="hhg:XM38_043440"/>
<name>A0A1Z3HSV2_9CYAN</name>
<evidence type="ECO:0000313" key="2">
    <source>
        <dbReference type="Proteomes" id="UP000191901"/>
    </source>
</evidence>
<sequence>MAKRVRLTIDWRQGMADVPLDHQETITTSLFQDLSQLDEVDQINRVADPQVPAGGMGVAAWLWSILTAEITIEGIKALGQDVQARLPGKPIEFTLEAGGKSISVKNLRPADLDATLDKLVAAAQDLANDSP</sequence>
<organism evidence="1 2">
    <name type="scientific">Halomicronema hongdechloris C2206</name>
    <dbReference type="NCBI Taxonomy" id="1641165"/>
    <lineage>
        <taxon>Bacteria</taxon>
        <taxon>Bacillati</taxon>
        <taxon>Cyanobacteriota</taxon>
        <taxon>Cyanophyceae</taxon>
        <taxon>Nodosilineales</taxon>
        <taxon>Nodosilineaceae</taxon>
        <taxon>Halomicronema</taxon>
    </lineage>
</organism>
<dbReference type="AlphaFoldDB" id="A0A1Z3HSV2"/>
<dbReference type="RefSeq" id="WP_080805917.1">
    <property type="nucleotide sequence ID" value="NZ_CP021983.2"/>
</dbReference>
<evidence type="ECO:0000313" key="1">
    <source>
        <dbReference type="EMBL" id="ASC73379.1"/>
    </source>
</evidence>
<dbReference type="EMBL" id="CP021983">
    <property type="protein sequence ID" value="ASC73379.1"/>
    <property type="molecule type" value="Genomic_DNA"/>
</dbReference>
<accession>A0A1Z3HSV2</accession>
<dbReference type="Proteomes" id="UP000191901">
    <property type="component" value="Chromosome"/>
</dbReference>